<keyword evidence="3 8" id="KW-0813">Transport</keyword>
<feature type="transmembrane region" description="Helical" evidence="8">
    <location>
        <begin position="7"/>
        <end position="28"/>
    </location>
</feature>
<protein>
    <recommendedName>
        <fullName evidence="8">Auxin efflux carrier component</fullName>
    </recommendedName>
</protein>
<accession>A0A8T0JTI0</accession>
<evidence type="ECO:0000256" key="7">
    <source>
        <dbReference type="ARBA" id="ARBA00023294"/>
    </source>
</evidence>
<dbReference type="Pfam" id="PF03547">
    <property type="entry name" value="Mem_trans"/>
    <property type="match status" value="1"/>
</dbReference>
<feature type="region of interest" description="Disordered" evidence="9">
    <location>
        <begin position="166"/>
        <end position="195"/>
    </location>
</feature>
<comment type="subcellular location">
    <subcellularLocation>
        <location evidence="1 8">Membrane</location>
        <topology evidence="1 8">Multi-pass membrane protein</topology>
    </subcellularLocation>
</comment>
<feature type="transmembrane region" description="Helical" evidence="8">
    <location>
        <begin position="278"/>
        <end position="301"/>
    </location>
</feature>
<feature type="transmembrane region" description="Helical" evidence="8">
    <location>
        <begin position="97"/>
        <end position="120"/>
    </location>
</feature>
<dbReference type="InterPro" id="IPR051107">
    <property type="entry name" value="Auxin_Efflux_Carrier"/>
</dbReference>
<comment type="caution">
    <text evidence="8">Lacks conserved residue(s) required for the propagation of feature annotation.</text>
</comment>
<reference evidence="10 11" key="1">
    <citation type="submission" date="2020-05" db="EMBL/GenBank/DDBJ databases">
        <title>Vigna angularis (adzuki bean) Var. LongXiaoDou No. 4 denovo assembly.</title>
        <authorList>
            <person name="Xiang H."/>
        </authorList>
    </citation>
    <scope>NUCLEOTIDE SEQUENCE [LARGE SCALE GENOMIC DNA]</scope>
    <source>
        <tissue evidence="10">Leaf</tissue>
    </source>
</reference>
<dbReference type="NCBIfam" id="TIGR00946">
    <property type="entry name" value="2a69"/>
    <property type="match status" value="1"/>
</dbReference>
<keyword evidence="6 8" id="KW-0472">Membrane</keyword>
<dbReference type="GO" id="GO:0005783">
    <property type="term" value="C:endoplasmic reticulum"/>
    <property type="evidence" value="ECO:0007669"/>
    <property type="project" value="TreeGrafter"/>
</dbReference>
<dbReference type="GO" id="GO:0010329">
    <property type="term" value="F:auxin efflux transmembrane transporter activity"/>
    <property type="evidence" value="ECO:0007669"/>
    <property type="project" value="TreeGrafter"/>
</dbReference>
<feature type="transmembrane region" description="Helical" evidence="8">
    <location>
        <begin position="208"/>
        <end position="228"/>
    </location>
</feature>
<evidence type="ECO:0000256" key="2">
    <source>
        <dbReference type="ARBA" id="ARBA00009177"/>
    </source>
</evidence>
<dbReference type="GO" id="GO:0009734">
    <property type="term" value="P:auxin-activated signaling pathway"/>
    <property type="evidence" value="ECO:0007669"/>
    <property type="project" value="UniProtKB-UniRule"/>
</dbReference>
<dbReference type="Proteomes" id="UP000743370">
    <property type="component" value="Unassembled WGS sequence"/>
</dbReference>
<evidence type="ECO:0000256" key="9">
    <source>
        <dbReference type="SAM" id="MobiDB-lite"/>
    </source>
</evidence>
<feature type="transmembrane region" description="Helical" evidence="8">
    <location>
        <begin position="248"/>
        <end position="266"/>
    </location>
</feature>
<organism evidence="10 11">
    <name type="scientific">Phaseolus angularis</name>
    <name type="common">Azuki bean</name>
    <name type="synonym">Vigna angularis</name>
    <dbReference type="NCBI Taxonomy" id="3914"/>
    <lineage>
        <taxon>Eukaryota</taxon>
        <taxon>Viridiplantae</taxon>
        <taxon>Streptophyta</taxon>
        <taxon>Embryophyta</taxon>
        <taxon>Tracheophyta</taxon>
        <taxon>Spermatophyta</taxon>
        <taxon>Magnoliopsida</taxon>
        <taxon>eudicotyledons</taxon>
        <taxon>Gunneridae</taxon>
        <taxon>Pentapetalae</taxon>
        <taxon>rosids</taxon>
        <taxon>fabids</taxon>
        <taxon>Fabales</taxon>
        <taxon>Fabaceae</taxon>
        <taxon>Papilionoideae</taxon>
        <taxon>50 kb inversion clade</taxon>
        <taxon>NPAAA clade</taxon>
        <taxon>indigoferoid/millettioid clade</taxon>
        <taxon>Phaseoleae</taxon>
        <taxon>Vigna</taxon>
    </lineage>
</organism>
<evidence type="ECO:0000256" key="4">
    <source>
        <dbReference type="ARBA" id="ARBA00022692"/>
    </source>
</evidence>
<sequence length="366" mass="40679">MISLADVYHVVTATVPLYVTMVLAYISVKWWKLFTPEQCSGINKFVANFSVPILSFQVISSNNIYKMSLKLVYADCVQKLLAFLIFTAIIKIKGRGGLKWIITGLSLSTLPNTLILGIPLMKAMYRDEASLLLPQVIFLQSMVWYNLLLFLHELDAAIPARTMPVVAPPSQDSGESETSQEIQSKEEEEEEEHRTQNKTRMLIILMKVGNKLIINPNTYATFIGLIWASIHFRWGVDMPDVVNQSIEILASGGLGMATFSLGLFMASNNRIIACGPRMTMVAMGLKFLVGPAIMAVASIVIGLRDRMLKVAIIQVIITFFSVLFIRENFIVAALPQGIVPFVFAREYNVHPGILSTGSVKLLSIFL</sequence>
<keyword evidence="4 8" id="KW-0812">Transmembrane</keyword>
<dbReference type="InterPro" id="IPR004776">
    <property type="entry name" value="Mem_transp_PIN-like"/>
</dbReference>
<evidence type="ECO:0000313" key="11">
    <source>
        <dbReference type="Proteomes" id="UP000743370"/>
    </source>
</evidence>
<evidence type="ECO:0000256" key="3">
    <source>
        <dbReference type="ARBA" id="ARBA00022448"/>
    </source>
</evidence>
<comment type="caution">
    <text evidence="10">The sequence shown here is derived from an EMBL/GenBank/DDBJ whole genome shotgun (WGS) entry which is preliminary data.</text>
</comment>
<dbReference type="GO" id="GO:0005886">
    <property type="term" value="C:plasma membrane"/>
    <property type="evidence" value="ECO:0007669"/>
    <property type="project" value="TreeGrafter"/>
</dbReference>
<dbReference type="PANTHER" id="PTHR31752:SF40">
    <property type="entry name" value="AUXIN EFFLUX CARRIER COMPONENT 8"/>
    <property type="match status" value="1"/>
</dbReference>
<dbReference type="AlphaFoldDB" id="A0A8T0JTI0"/>
<feature type="transmembrane region" description="Helical" evidence="8">
    <location>
        <begin position="71"/>
        <end position="90"/>
    </location>
</feature>
<evidence type="ECO:0000256" key="8">
    <source>
        <dbReference type="RuleBase" id="RU362108"/>
    </source>
</evidence>
<evidence type="ECO:0000313" key="10">
    <source>
        <dbReference type="EMBL" id="KAG2384002.1"/>
    </source>
</evidence>
<dbReference type="InterPro" id="IPR014024">
    <property type="entry name" value="Auxin_eff_plant"/>
</dbReference>
<dbReference type="EMBL" id="JABFOF010000008">
    <property type="protein sequence ID" value="KAG2384002.1"/>
    <property type="molecule type" value="Genomic_DNA"/>
</dbReference>
<gene>
    <name evidence="10" type="ORF">HKW66_Vig0152350</name>
</gene>
<feature type="transmembrane region" description="Helical" evidence="8">
    <location>
        <begin position="307"/>
        <end position="325"/>
    </location>
</feature>
<proteinExistence type="inferred from homology"/>
<keyword evidence="7 8" id="KW-0927">Auxin signaling pathway</keyword>
<keyword evidence="5 8" id="KW-1133">Transmembrane helix</keyword>
<name>A0A8T0JTI0_PHAAN</name>
<evidence type="ECO:0000256" key="5">
    <source>
        <dbReference type="ARBA" id="ARBA00022989"/>
    </source>
</evidence>
<evidence type="ECO:0000256" key="6">
    <source>
        <dbReference type="ARBA" id="ARBA00023136"/>
    </source>
</evidence>
<comment type="function">
    <text evidence="8">May act as a component of the auxin efflux carrier.</text>
</comment>
<comment type="similarity">
    <text evidence="2 8">Belongs to the auxin efflux carrier (TC 2.A.69.1) family.</text>
</comment>
<evidence type="ECO:0000256" key="1">
    <source>
        <dbReference type="ARBA" id="ARBA00004141"/>
    </source>
</evidence>
<dbReference type="GO" id="GO:0009926">
    <property type="term" value="P:auxin polar transport"/>
    <property type="evidence" value="ECO:0007669"/>
    <property type="project" value="TreeGrafter"/>
</dbReference>
<feature type="transmembrane region" description="Helical" evidence="8">
    <location>
        <begin position="132"/>
        <end position="151"/>
    </location>
</feature>
<dbReference type="PANTHER" id="PTHR31752">
    <property type="entry name" value="AUXIN EFFLUX CARRIER COMPONENT 1B-RELATED"/>
    <property type="match status" value="1"/>
</dbReference>